<dbReference type="Proteomes" id="UP000799424">
    <property type="component" value="Unassembled WGS sequence"/>
</dbReference>
<evidence type="ECO:0000256" key="4">
    <source>
        <dbReference type="PROSITE-ProRule" id="PRU00134"/>
    </source>
</evidence>
<keyword evidence="1" id="KW-0479">Metal-binding</keyword>
<evidence type="ECO:0000256" key="3">
    <source>
        <dbReference type="ARBA" id="ARBA00022833"/>
    </source>
</evidence>
<evidence type="ECO:0000259" key="5">
    <source>
        <dbReference type="PROSITE" id="PS50865"/>
    </source>
</evidence>
<dbReference type="Pfam" id="PF01753">
    <property type="entry name" value="zf-MYND"/>
    <property type="match status" value="1"/>
</dbReference>
<dbReference type="EMBL" id="MU006229">
    <property type="protein sequence ID" value="KAF2824876.1"/>
    <property type="molecule type" value="Genomic_DNA"/>
</dbReference>
<reference evidence="6" key="1">
    <citation type="journal article" date="2020" name="Stud. Mycol.">
        <title>101 Dothideomycetes genomes: a test case for predicting lifestyles and emergence of pathogens.</title>
        <authorList>
            <person name="Haridas S."/>
            <person name="Albert R."/>
            <person name="Binder M."/>
            <person name="Bloem J."/>
            <person name="Labutti K."/>
            <person name="Salamov A."/>
            <person name="Andreopoulos B."/>
            <person name="Baker S."/>
            <person name="Barry K."/>
            <person name="Bills G."/>
            <person name="Bluhm B."/>
            <person name="Cannon C."/>
            <person name="Castanera R."/>
            <person name="Culley D."/>
            <person name="Daum C."/>
            <person name="Ezra D."/>
            <person name="Gonzalez J."/>
            <person name="Henrissat B."/>
            <person name="Kuo A."/>
            <person name="Liang C."/>
            <person name="Lipzen A."/>
            <person name="Lutzoni F."/>
            <person name="Magnuson J."/>
            <person name="Mondo S."/>
            <person name="Nolan M."/>
            <person name="Ohm R."/>
            <person name="Pangilinan J."/>
            <person name="Park H.-J."/>
            <person name="Ramirez L."/>
            <person name="Alfaro M."/>
            <person name="Sun H."/>
            <person name="Tritt A."/>
            <person name="Yoshinaga Y."/>
            <person name="Zwiers L.-H."/>
            <person name="Turgeon B."/>
            <person name="Goodwin S."/>
            <person name="Spatafora J."/>
            <person name="Crous P."/>
            <person name="Grigoriev I."/>
        </authorList>
    </citation>
    <scope>NUCLEOTIDE SEQUENCE</scope>
    <source>
        <strain evidence="6">CBS 113818</strain>
    </source>
</reference>
<evidence type="ECO:0000256" key="2">
    <source>
        <dbReference type="ARBA" id="ARBA00022771"/>
    </source>
</evidence>
<dbReference type="InterPro" id="IPR002893">
    <property type="entry name" value="Znf_MYND"/>
</dbReference>
<keyword evidence="7" id="KW-1185">Reference proteome</keyword>
<dbReference type="GO" id="GO:0008270">
    <property type="term" value="F:zinc ion binding"/>
    <property type="evidence" value="ECO:0007669"/>
    <property type="project" value="UniProtKB-KW"/>
</dbReference>
<sequence>MISECASCGIKADMRCVGCLDAPEYHPGDAISTVYCSRTCQTQHWPQHKVRCHTLSRRIKLLRAAHIFKAALLNYREVLYDIGLERIELQDGALCLHQRLHAVTTRWQIVRFPAHLTTNVEHRDAALLNNQCTLAMALLGRLVRKLLKASTIEVLDIHIGKPRLPTRLVPGPDASQVLHTVLNVRPRLTGETWVVDTAGSQYGFRDVLVPFDKYIADTLGRIVSAPATYDSTETKDLDYYATLGFMNKTEAQQQNLCEERKARLHFARFVDQGVGEEVLRGSTVEWKDKPDEFAAGLKAHLMELVI</sequence>
<evidence type="ECO:0000313" key="7">
    <source>
        <dbReference type="Proteomes" id="UP000799424"/>
    </source>
</evidence>
<evidence type="ECO:0000256" key="1">
    <source>
        <dbReference type="ARBA" id="ARBA00022723"/>
    </source>
</evidence>
<organism evidence="6 7">
    <name type="scientific">Ophiobolus disseminans</name>
    <dbReference type="NCBI Taxonomy" id="1469910"/>
    <lineage>
        <taxon>Eukaryota</taxon>
        <taxon>Fungi</taxon>
        <taxon>Dikarya</taxon>
        <taxon>Ascomycota</taxon>
        <taxon>Pezizomycotina</taxon>
        <taxon>Dothideomycetes</taxon>
        <taxon>Pleosporomycetidae</taxon>
        <taxon>Pleosporales</taxon>
        <taxon>Pleosporineae</taxon>
        <taxon>Phaeosphaeriaceae</taxon>
        <taxon>Ophiobolus</taxon>
    </lineage>
</organism>
<dbReference type="PROSITE" id="PS50865">
    <property type="entry name" value="ZF_MYND_2"/>
    <property type="match status" value="1"/>
</dbReference>
<proteinExistence type="predicted"/>
<dbReference type="Gene3D" id="6.10.140.2220">
    <property type="match status" value="1"/>
</dbReference>
<name>A0A6A6ZVM3_9PLEO</name>
<keyword evidence="3" id="KW-0862">Zinc</keyword>
<dbReference type="OrthoDB" id="432970at2759"/>
<feature type="domain" description="MYND-type" evidence="5">
    <location>
        <begin position="5"/>
        <end position="52"/>
    </location>
</feature>
<accession>A0A6A6ZVM3</accession>
<keyword evidence="2 4" id="KW-0863">Zinc-finger</keyword>
<dbReference type="AlphaFoldDB" id="A0A6A6ZVM3"/>
<evidence type="ECO:0000313" key="6">
    <source>
        <dbReference type="EMBL" id="KAF2824876.1"/>
    </source>
</evidence>
<gene>
    <name evidence="6" type="ORF">CC86DRAFT_48047</name>
</gene>
<dbReference type="SUPFAM" id="SSF144232">
    <property type="entry name" value="HIT/MYND zinc finger-like"/>
    <property type="match status" value="1"/>
</dbReference>
<protein>
    <recommendedName>
        <fullName evidence="5">MYND-type domain-containing protein</fullName>
    </recommendedName>
</protein>